<keyword evidence="2 6" id="KW-0805">Transcription regulation</keyword>
<evidence type="ECO:0000256" key="3">
    <source>
        <dbReference type="ARBA" id="ARBA00023082"/>
    </source>
</evidence>
<sequence length="307" mass="33925">MVTSPGRGVEDPFGLYLAEIGRHPLLDKAGEAELAKCIQRGRAAAERLGGGLCQPEESQELEAAVLEGRLAAERFAQANLRLVVSVARRYVASGVPIADLVQEGNLGLLRAVERFEWERGFKFSTYGAWWIRQAITRGIAESARTIRLPVHLHDQVARIRRARLDLEADLGRVPTDAEVGAVTGDDPDEVAASLAWDRDVRSLEEPVRADAELVLADLVADLRSATEDTAIEGLQAEVIDELLRPLDPRERRILRLRFGVDRGEPRTFPEVAAELGLSKERIRQLELRALCKLRHPSTGTDREGLLA</sequence>
<dbReference type="Gene3D" id="1.10.601.10">
    <property type="entry name" value="RNA Polymerase Primary Sigma Factor"/>
    <property type="match status" value="1"/>
</dbReference>
<proteinExistence type="inferred from homology"/>
<dbReference type="CDD" id="cd06171">
    <property type="entry name" value="Sigma70_r4"/>
    <property type="match status" value="1"/>
</dbReference>
<dbReference type="PROSITE" id="PS00715">
    <property type="entry name" value="SIGMA70_1"/>
    <property type="match status" value="1"/>
</dbReference>
<dbReference type="InterPro" id="IPR009042">
    <property type="entry name" value="RNA_pol_sigma70_r1_2"/>
</dbReference>
<evidence type="ECO:0000256" key="2">
    <source>
        <dbReference type="ARBA" id="ARBA00023015"/>
    </source>
</evidence>
<dbReference type="GO" id="GO:0016987">
    <property type="term" value="F:sigma factor activity"/>
    <property type="evidence" value="ECO:0007669"/>
    <property type="project" value="UniProtKB-KW"/>
</dbReference>
<evidence type="ECO:0000313" key="9">
    <source>
        <dbReference type="EMBL" id="CAA9253914.1"/>
    </source>
</evidence>
<dbReference type="InterPro" id="IPR013325">
    <property type="entry name" value="RNA_pol_sigma_r2"/>
</dbReference>
<dbReference type="NCBIfam" id="TIGR02937">
    <property type="entry name" value="sigma70-ECF"/>
    <property type="match status" value="1"/>
</dbReference>
<dbReference type="Pfam" id="PF04539">
    <property type="entry name" value="Sigma70_r3"/>
    <property type="match status" value="1"/>
</dbReference>
<dbReference type="AlphaFoldDB" id="A0A6J4IK11"/>
<evidence type="ECO:0000256" key="4">
    <source>
        <dbReference type="ARBA" id="ARBA00023125"/>
    </source>
</evidence>
<evidence type="ECO:0000259" key="8">
    <source>
        <dbReference type="PROSITE" id="PS00716"/>
    </source>
</evidence>
<dbReference type="InterPro" id="IPR036388">
    <property type="entry name" value="WH-like_DNA-bd_sf"/>
</dbReference>
<dbReference type="Gene3D" id="1.10.10.10">
    <property type="entry name" value="Winged helix-like DNA-binding domain superfamily/Winged helix DNA-binding domain"/>
    <property type="match status" value="2"/>
</dbReference>
<dbReference type="InterPro" id="IPR007627">
    <property type="entry name" value="RNA_pol_sigma70_r2"/>
</dbReference>
<dbReference type="Pfam" id="PF04542">
    <property type="entry name" value="Sigma70_r2"/>
    <property type="match status" value="1"/>
</dbReference>
<dbReference type="EMBL" id="CADCSZ010000152">
    <property type="protein sequence ID" value="CAA9253914.1"/>
    <property type="molecule type" value="Genomic_DNA"/>
</dbReference>
<evidence type="ECO:0000256" key="6">
    <source>
        <dbReference type="RuleBase" id="RU362124"/>
    </source>
</evidence>
<evidence type="ECO:0000259" key="7">
    <source>
        <dbReference type="PROSITE" id="PS00715"/>
    </source>
</evidence>
<name>A0A6J4IK11_9ACTN</name>
<dbReference type="GO" id="GO:0006352">
    <property type="term" value="P:DNA-templated transcription initiation"/>
    <property type="evidence" value="ECO:0007669"/>
    <property type="project" value="InterPro"/>
</dbReference>
<protein>
    <recommendedName>
        <fullName evidence="6">RNA polymerase sigma factor</fullName>
    </recommendedName>
</protein>
<dbReference type="InterPro" id="IPR007630">
    <property type="entry name" value="RNA_pol_sigma70_r4"/>
</dbReference>
<dbReference type="Pfam" id="PF00140">
    <property type="entry name" value="Sigma70_r1_2"/>
    <property type="match status" value="1"/>
</dbReference>
<dbReference type="InterPro" id="IPR007624">
    <property type="entry name" value="RNA_pol_sigma70_r3"/>
</dbReference>
<evidence type="ECO:0000256" key="5">
    <source>
        <dbReference type="ARBA" id="ARBA00023163"/>
    </source>
</evidence>
<dbReference type="InterPro" id="IPR013324">
    <property type="entry name" value="RNA_pol_sigma_r3/r4-like"/>
</dbReference>
<dbReference type="SUPFAM" id="SSF88946">
    <property type="entry name" value="Sigma2 domain of RNA polymerase sigma factors"/>
    <property type="match status" value="1"/>
</dbReference>
<keyword evidence="5 6" id="KW-0804">Transcription</keyword>
<comment type="function">
    <text evidence="6">Sigma factors are initiation factors that promote the attachment of RNA polymerase to specific initiation sites and are then released.</text>
</comment>
<reference evidence="9" key="1">
    <citation type="submission" date="2020-02" db="EMBL/GenBank/DDBJ databases">
        <authorList>
            <person name="Meier V. D."/>
        </authorList>
    </citation>
    <scope>NUCLEOTIDE SEQUENCE</scope>
    <source>
        <strain evidence="9">AVDCRST_MAG76</strain>
    </source>
</reference>
<feature type="domain" description="RNA polymerase sigma-70" evidence="8">
    <location>
        <begin position="267"/>
        <end position="293"/>
    </location>
</feature>
<organism evidence="9">
    <name type="scientific">uncultured Acidimicrobiales bacterium</name>
    <dbReference type="NCBI Taxonomy" id="310071"/>
    <lineage>
        <taxon>Bacteria</taxon>
        <taxon>Bacillati</taxon>
        <taxon>Actinomycetota</taxon>
        <taxon>Acidimicrobiia</taxon>
        <taxon>Acidimicrobiales</taxon>
        <taxon>environmental samples</taxon>
    </lineage>
</organism>
<dbReference type="SUPFAM" id="SSF88659">
    <property type="entry name" value="Sigma3 and sigma4 domains of RNA polymerase sigma factors"/>
    <property type="match status" value="2"/>
</dbReference>
<dbReference type="PROSITE" id="PS00716">
    <property type="entry name" value="SIGMA70_2"/>
    <property type="match status" value="1"/>
</dbReference>
<keyword evidence="4 6" id="KW-0238">DNA-binding</keyword>
<accession>A0A6J4IK11</accession>
<gene>
    <name evidence="9" type="ORF">AVDCRST_MAG76-2433</name>
</gene>
<dbReference type="Pfam" id="PF04545">
    <property type="entry name" value="Sigma70_r4"/>
    <property type="match status" value="1"/>
</dbReference>
<dbReference type="PANTHER" id="PTHR30603:SF60">
    <property type="entry name" value="RNA POLYMERASE SIGMA FACTOR RPOD"/>
    <property type="match status" value="1"/>
</dbReference>
<keyword evidence="3 6" id="KW-0731">Sigma factor</keyword>
<dbReference type="Gene3D" id="1.20.120.1810">
    <property type="match status" value="1"/>
</dbReference>
<dbReference type="PANTHER" id="PTHR30603">
    <property type="entry name" value="RNA POLYMERASE SIGMA FACTOR RPO"/>
    <property type="match status" value="1"/>
</dbReference>
<comment type="similarity">
    <text evidence="1 6">Belongs to the sigma-70 factor family.</text>
</comment>
<evidence type="ECO:0000256" key="1">
    <source>
        <dbReference type="ARBA" id="ARBA00007788"/>
    </source>
</evidence>
<dbReference type="PRINTS" id="PR00046">
    <property type="entry name" value="SIGMA70FCT"/>
</dbReference>
<dbReference type="InterPro" id="IPR050239">
    <property type="entry name" value="Sigma-70_RNA_pol_init_factors"/>
</dbReference>
<dbReference type="InterPro" id="IPR000943">
    <property type="entry name" value="RNA_pol_sigma70"/>
</dbReference>
<dbReference type="InterPro" id="IPR014284">
    <property type="entry name" value="RNA_pol_sigma-70_dom"/>
</dbReference>
<dbReference type="GO" id="GO:0003677">
    <property type="term" value="F:DNA binding"/>
    <property type="evidence" value="ECO:0007669"/>
    <property type="project" value="UniProtKB-KW"/>
</dbReference>
<feature type="domain" description="RNA polymerase sigma-70" evidence="7">
    <location>
        <begin position="99"/>
        <end position="112"/>
    </location>
</feature>